<feature type="compositionally biased region" description="Basic and acidic residues" evidence="3">
    <location>
        <begin position="509"/>
        <end position="524"/>
    </location>
</feature>
<keyword evidence="2" id="KW-0131">Cell cycle</keyword>
<comment type="caution">
    <text evidence="5">The sequence shown here is derived from an EMBL/GenBank/DDBJ whole genome shotgun (WGS) entry which is preliminary data.</text>
</comment>
<feature type="region of interest" description="Disordered" evidence="3">
    <location>
        <begin position="147"/>
        <end position="173"/>
    </location>
</feature>
<dbReference type="Pfam" id="PF16679">
    <property type="entry name" value="CDT1_C"/>
    <property type="match status" value="1"/>
</dbReference>
<dbReference type="GO" id="GO:0030174">
    <property type="term" value="P:regulation of DNA-templated DNA replication initiation"/>
    <property type="evidence" value="ECO:0007669"/>
    <property type="project" value="InterPro"/>
</dbReference>
<reference evidence="5" key="1">
    <citation type="submission" date="2022-01" db="EMBL/GenBank/DDBJ databases">
        <title>Genome Sequence Resource for Two Populations of Ditylenchus destructor, the Migratory Endoparasitic Phytonematode.</title>
        <authorList>
            <person name="Zhang H."/>
            <person name="Lin R."/>
            <person name="Xie B."/>
        </authorList>
    </citation>
    <scope>NUCLEOTIDE SEQUENCE</scope>
    <source>
        <strain evidence="5">BazhouSP</strain>
    </source>
</reference>
<dbReference type="SMART" id="SM01075">
    <property type="entry name" value="CDT1"/>
    <property type="match status" value="1"/>
</dbReference>
<dbReference type="SUPFAM" id="SSF46785">
    <property type="entry name" value="Winged helix' DNA-binding domain"/>
    <property type="match status" value="1"/>
</dbReference>
<evidence type="ECO:0000313" key="6">
    <source>
        <dbReference type="Proteomes" id="UP001201812"/>
    </source>
</evidence>
<dbReference type="InterPro" id="IPR038090">
    <property type="entry name" value="Cdt1_C_WH_dom_sf"/>
</dbReference>
<comment type="similarity">
    <text evidence="1">Belongs to the Cdt1 family.</text>
</comment>
<dbReference type="GO" id="GO:0000278">
    <property type="term" value="P:mitotic cell cycle"/>
    <property type="evidence" value="ECO:0007669"/>
    <property type="project" value="TreeGrafter"/>
</dbReference>
<dbReference type="Proteomes" id="UP001201812">
    <property type="component" value="Unassembled WGS sequence"/>
</dbReference>
<dbReference type="InterPro" id="IPR045173">
    <property type="entry name" value="Cdt1"/>
</dbReference>
<evidence type="ECO:0000313" key="5">
    <source>
        <dbReference type="EMBL" id="KAI1711613.1"/>
    </source>
</evidence>
<feature type="compositionally biased region" description="Polar residues" evidence="3">
    <location>
        <begin position="147"/>
        <end position="162"/>
    </location>
</feature>
<feature type="domain" description="CDT1 Geminin-binding" evidence="4">
    <location>
        <begin position="29"/>
        <end position="320"/>
    </location>
</feature>
<dbReference type="GO" id="GO:0005634">
    <property type="term" value="C:nucleus"/>
    <property type="evidence" value="ECO:0007669"/>
    <property type="project" value="TreeGrafter"/>
</dbReference>
<feature type="region of interest" description="Disordered" evidence="3">
    <location>
        <begin position="505"/>
        <end position="531"/>
    </location>
</feature>
<dbReference type="EMBL" id="JAKKPZ010000021">
    <property type="protein sequence ID" value="KAI1711613.1"/>
    <property type="molecule type" value="Genomic_DNA"/>
</dbReference>
<evidence type="ECO:0000256" key="2">
    <source>
        <dbReference type="ARBA" id="ARBA00023306"/>
    </source>
</evidence>
<evidence type="ECO:0000256" key="3">
    <source>
        <dbReference type="SAM" id="MobiDB-lite"/>
    </source>
</evidence>
<dbReference type="GO" id="GO:0003677">
    <property type="term" value="F:DNA binding"/>
    <property type="evidence" value="ECO:0007669"/>
    <property type="project" value="InterPro"/>
</dbReference>
<dbReference type="InterPro" id="IPR036390">
    <property type="entry name" value="WH_DNA-bd_sf"/>
</dbReference>
<organism evidence="5 6">
    <name type="scientific">Ditylenchus destructor</name>
    <dbReference type="NCBI Taxonomy" id="166010"/>
    <lineage>
        <taxon>Eukaryota</taxon>
        <taxon>Metazoa</taxon>
        <taxon>Ecdysozoa</taxon>
        <taxon>Nematoda</taxon>
        <taxon>Chromadorea</taxon>
        <taxon>Rhabditida</taxon>
        <taxon>Tylenchina</taxon>
        <taxon>Tylenchomorpha</taxon>
        <taxon>Sphaerularioidea</taxon>
        <taxon>Anguinidae</taxon>
        <taxon>Anguininae</taxon>
        <taxon>Ditylenchus</taxon>
    </lineage>
</organism>
<evidence type="ECO:0000256" key="1">
    <source>
        <dbReference type="ARBA" id="ARBA00008356"/>
    </source>
</evidence>
<keyword evidence="6" id="KW-1185">Reference proteome</keyword>
<sequence length="531" mass="60553">MSSENAPTPSTITASRLKPEVVKNFGHPLPKKYENLLHLFVEMEKIVSIKHGRDMRIAFDDVAKNVMKNTKMTFNDTHLAQIMGVFSRAYDLRWEKHRQPIGKAQLGKNFDLILQPNLKSDLDQYLKEEALEWLKAKQSSPVKSIFSSQQTLFSPTKQLSSPKRNDRDNIHKTPTKAVPDVLVSPRKLQKTPIRKELEAKDQPPSLAQDGFRIVTPLLISPTKRTDRDYIKKSPVKRSPVKSMPNTPIRKLFVTDPKPRMEGWRLVARKMVFRHILVEKVKQLHLEFLESKKLCLKAGQLLHPEFELDGILEIIPGKIPQMPKVDAPLQTMRDFFDTVDKVILPRTSPVKQIQPSLPNSPEKPVKVSLLERIKAKEAALKAAKEQNDPTIEKRISALQFLKQSMVEVICSHFRTSKVGAMSLPTVREHVIISCGPIDKDKFMNFIDVLCSVAPKYCSKESYMADSMLKIANVRTDPKIYVKIMKCIENELTRMSMRKNIKAEVSTPESKVIETSKTKETPKIKSEVLSQAN</sequence>
<name>A0AAD4R5J7_9BILA</name>
<proteinExistence type="inferred from homology"/>
<gene>
    <name evidence="5" type="ORF">DdX_10075</name>
</gene>
<dbReference type="PANTHER" id="PTHR28637:SF1">
    <property type="entry name" value="DNA REPLICATION FACTOR CDT1"/>
    <property type="match status" value="1"/>
</dbReference>
<dbReference type="GO" id="GO:0071163">
    <property type="term" value="P:DNA replication preinitiation complex assembly"/>
    <property type="evidence" value="ECO:0007669"/>
    <property type="project" value="InterPro"/>
</dbReference>
<dbReference type="Gene3D" id="1.10.10.1420">
    <property type="entry name" value="DNA replication factor Cdt1, C-terminal WH domain"/>
    <property type="match status" value="1"/>
</dbReference>
<dbReference type="Pfam" id="PF08839">
    <property type="entry name" value="CDT1"/>
    <property type="match status" value="1"/>
</dbReference>
<dbReference type="InterPro" id="IPR032054">
    <property type="entry name" value="Cdt1_C"/>
</dbReference>
<dbReference type="GO" id="GO:0000076">
    <property type="term" value="P:DNA replication checkpoint signaling"/>
    <property type="evidence" value="ECO:0007669"/>
    <property type="project" value="TreeGrafter"/>
</dbReference>
<dbReference type="InterPro" id="IPR014939">
    <property type="entry name" value="CDT1_Gemini-bd-like"/>
</dbReference>
<dbReference type="PANTHER" id="PTHR28637">
    <property type="entry name" value="DNA REPLICATION FACTOR CDT1"/>
    <property type="match status" value="1"/>
</dbReference>
<dbReference type="AlphaFoldDB" id="A0AAD4R5J7"/>
<dbReference type="GO" id="GO:0070182">
    <property type="term" value="F:DNA polymerase binding"/>
    <property type="evidence" value="ECO:0007669"/>
    <property type="project" value="TreeGrafter"/>
</dbReference>
<protein>
    <submittedName>
        <fullName evidence="5">DNA replication factor CDT1 like domain-containing protein</fullName>
    </submittedName>
</protein>
<evidence type="ECO:0000259" key="4">
    <source>
        <dbReference type="SMART" id="SM01075"/>
    </source>
</evidence>
<accession>A0AAD4R5J7</accession>